<proteinExistence type="predicted"/>
<gene>
    <name evidence="2" type="ORF">SYV04_25225</name>
</gene>
<dbReference type="RefSeq" id="WP_321548443.1">
    <property type="nucleotide sequence ID" value="NZ_JAXIVS010000009.1"/>
</dbReference>
<sequence>MKNVVCPMRGRVDDHFARRLKLGAEHALREHLPNCVSCKTFYDRHLLLRRLDPKASGDAQARLGQALGLVRPPVPVTQGAVALAVVALLVVGVVATRTQPFGQPEPEGFTARGGPVVTSSEALRVFRVRPGVAAEPVEGELRAGDELAFAYQNPKGRKWLLIYGVDEHQHVYWFHPSWSNPDEDPGAVQAFGGTALHELPEAISHTFDGERLVVHSVLADERLTVQRAEALLKGRDPTQPLPLPGAEHTSFSLKVRK</sequence>
<protein>
    <recommendedName>
        <fullName evidence="4">DUF4384 domain-containing protein</fullName>
    </recommendedName>
</protein>
<name>A0ABU5HC98_9BACT</name>
<comment type="caution">
    <text evidence="2">The sequence shown here is derived from an EMBL/GenBank/DDBJ whole genome shotgun (WGS) entry which is preliminary data.</text>
</comment>
<feature type="region of interest" description="Disordered" evidence="1">
    <location>
        <begin position="235"/>
        <end position="257"/>
    </location>
</feature>
<dbReference type="Proteomes" id="UP001291309">
    <property type="component" value="Unassembled WGS sequence"/>
</dbReference>
<keyword evidence="3" id="KW-1185">Reference proteome</keyword>
<accession>A0ABU5HC98</accession>
<evidence type="ECO:0000313" key="2">
    <source>
        <dbReference type="EMBL" id="MDY7229720.1"/>
    </source>
</evidence>
<evidence type="ECO:0000313" key="3">
    <source>
        <dbReference type="Proteomes" id="UP001291309"/>
    </source>
</evidence>
<reference evidence="2 3" key="1">
    <citation type="submission" date="2023-12" db="EMBL/GenBank/DDBJ databases">
        <title>the genome sequence of Hyalangium sp. s54d21.</title>
        <authorList>
            <person name="Zhang X."/>
        </authorList>
    </citation>
    <scope>NUCLEOTIDE SEQUENCE [LARGE SCALE GENOMIC DNA]</scope>
    <source>
        <strain evidence="3">s54d21</strain>
    </source>
</reference>
<evidence type="ECO:0000256" key="1">
    <source>
        <dbReference type="SAM" id="MobiDB-lite"/>
    </source>
</evidence>
<dbReference type="EMBL" id="JAXIVS010000009">
    <property type="protein sequence ID" value="MDY7229720.1"/>
    <property type="molecule type" value="Genomic_DNA"/>
</dbReference>
<organism evidence="2 3">
    <name type="scientific">Hyalangium rubrum</name>
    <dbReference type="NCBI Taxonomy" id="3103134"/>
    <lineage>
        <taxon>Bacteria</taxon>
        <taxon>Pseudomonadati</taxon>
        <taxon>Myxococcota</taxon>
        <taxon>Myxococcia</taxon>
        <taxon>Myxococcales</taxon>
        <taxon>Cystobacterineae</taxon>
        <taxon>Archangiaceae</taxon>
        <taxon>Hyalangium</taxon>
    </lineage>
</organism>
<evidence type="ECO:0008006" key="4">
    <source>
        <dbReference type="Google" id="ProtNLM"/>
    </source>
</evidence>